<name>A0A9P1FGP3_9DINO</name>
<gene>
    <name evidence="3" type="ORF">C1SCF055_LOCUS3713</name>
</gene>
<proteinExistence type="predicted"/>
<protein>
    <submittedName>
        <fullName evidence="5">PS II complex 12 kDa extrinsic protein</fullName>
    </submittedName>
</protein>
<evidence type="ECO:0000313" key="3">
    <source>
        <dbReference type="EMBL" id="CAI3975381.1"/>
    </source>
</evidence>
<evidence type="ECO:0000256" key="1">
    <source>
        <dbReference type="SAM" id="Phobius"/>
    </source>
</evidence>
<feature type="chain" id="PRO_5043271827" evidence="2">
    <location>
        <begin position="24"/>
        <end position="156"/>
    </location>
</feature>
<keyword evidence="6" id="KW-1185">Reference proteome</keyword>
<dbReference type="Proteomes" id="UP001152797">
    <property type="component" value="Unassembled WGS sequence"/>
</dbReference>
<evidence type="ECO:0000313" key="4">
    <source>
        <dbReference type="EMBL" id="CAL1128756.1"/>
    </source>
</evidence>
<reference evidence="4" key="2">
    <citation type="submission" date="2024-04" db="EMBL/GenBank/DDBJ databases">
        <authorList>
            <person name="Chen Y."/>
            <person name="Shah S."/>
            <person name="Dougan E. K."/>
            <person name="Thang M."/>
            <person name="Chan C."/>
        </authorList>
    </citation>
    <scope>NUCLEOTIDE SEQUENCE [LARGE SCALE GENOMIC DNA]</scope>
</reference>
<keyword evidence="1" id="KW-0812">Transmembrane</keyword>
<evidence type="ECO:0000256" key="2">
    <source>
        <dbReference type="SAM" id="SignalP"/>
    </source>
</evidence>
<keyword evidence="1" id="KW-1133">Transmembrane helix</keyword>
<dbReference type="EMBL" id="CAMXCT030000200">
    <property type="protein sequence ID" value="CAL4762693.1"/>
    <property type="molecule type" value="Genomic_DNA"/>
</dbReference>
<reference evidence="3" key="1">
    <citation type="submission" date="2022-10" db="EMBL/GenBank/DDBJ databases">
        <authorList>
            <person name="Chen Y."/>
            <person name="Dougan E. K."/>
            <person name="Chan C."/>
            <person name="Rhodes N."/>
            <person name="Thang M."/>
        </authorList>
    </citation>
    <scope>NUCLEOTIDE SEQUENCE</scope>
</reference>
<organism evidence="3">
    <name type="scientific">Cladocopium goreaui</name>
    <dbReference type="NCBI Taxonomy" id="2562237"/>
    <lineage>
        <taxon>Eukaryota</taxon>
        <taxon>Sar</taxon>
        <taxon>Alveolata</taxon>
        <taxon>Dinophyceae</taxon>
        <taxon>Suessiales</taxon>
        <taxon>Symbiodiniaceae</taxon>
        <taxon>Cladocopium</taxon>
    </lineage>
</organism>
<evidence type="ECO:0000313" key="5">
    <source>
        <dbReference type="EMBL" id="CAL4762693.1"/>
    </source>
</evidence>
<dbReference type="AlphaFoldDB" id="A0A9P1FGP3"/>
<dbReference type="EMBL" id="CAMXCT010000200">
    <property type="protein sequence ID" value="CAI3975381.1"/>
    <property type="molecule type" value="Genomic_DNA"/>
</dbReference>
<sequence length="156" mass="16330">MQGRTVMLLAAALLGAFVWQSAFVQTSGTGAKVSNHAQVSAQGRLPEMMESQDEGVNSFVSLGCGILAGLVVAVAGASPALAQRNQFGFTTGMDEEVKKLDVGAKSSGLLSQLGSTSGDPKWDPKEKMVYPWGGGNIKEIDSELKAREALKEPKSS</sequence>
<dbReference type="EMBL" id="CAMXCT020000200">
    <property type="protein sequence ID" value="CAL1128756.1"/>
    <property type="molecule type" value="Genomic_DNA"/>
</dbReference>
<accession>A0A9P1FGP3</accession>
<keyword evidence="1" id="KW-0472">Membrane</keyword>
<comment type="caution">
    <text evidence="3">The sequence shown here is derived from an EMBL/GenBank/DDBJ whole genome shotgun (WGS) entry which is preliminary data.</text>
</comment>
<evidence type="ECO:0000313" key="6">
    <source>
        <dbReference type="Proteomes" id="UP001152797"/>
    </source>
</evidence>
<feature type="transmembrane region" description="Helical" evidence="1">
    <location>
        <begin position="55"/>
        <end position="77"/>
    </location>
</feature>
<feature type="signal peptide" evidence="2">
    <location>
        <begin position="1"/>
        <end position="23"/>
    </location>
</feature>
<keyword evidence="2" id="KW-0732">Signal</keyword>